<sequence>MLCKFHLLLYIFISMSINLLRRLDMRYFGIIVLCLSISILCCKFYDIGDQKSLWNDNTGRAQDVKDFFSSDVGKMSSDIVGMKFDNKKANKGDIGKVQDSLNGVVGKSKGDDKKEKVDGDAAGREAGKQDASPVADGQQKDEQKKDEQKGDEGQVASVGEQQKVNVEKIQQDDSQGVEAREEGKQVLNSEGLSSEGQNLDGAEQVKDGKQVEDGEALKHNNINDSSVDSSGSGSSNGGSGGDVGSGTLLGSAAEGSVDVQGLDVVSNEQQQNQVQEQIQPQTQSQNDLTADLGITNLGTDALETNSLEKLSLSGVEDESRKVLSVSMPEVTSNLGLKDNSISTESTDKDEHRDVKGVNLDSSLIDNRVTENIVPGESLYPNLVSQSNMLDSNVVEEERKINVPTSNPTSNIPVAKENKPVVSLKETSASKVQDIEVKGGQVSTSKASTSKASTSQTQNVKTQNVKTQNVKTQSGKAQSNVKSNSNFKSVDKSLGKSVSVSGNKIVDNVVDGIVHGIGDGVEAVINKADTLMTAAVQGAEAAIGVIHDAGTFVIDTLQNMGSSIFVGIDPTSYVSNSGNGMYLGLTSSESQAFARLEGYLKSAIKVNGRAEDQSKLEAGHKKLFDWLKQNDFDFVKRKELVRAIEGIYQFIRERSSYSFELRNWAENIIWDMKARNIIFDINIEDQLNNDEIDVLISNTLRSDKYRGTIVSLLFQALADTLYDSVRDNYKSELQMFEDLKDAFSDSSPKGENVRELKSVIESRTQIVN</sequence>
<dbReference type="PATRIC" id="fig|1432657.3.peg.1168"/>
<evidence type="ECO:0000313" key="2">
    <source>
        <dbReference type="EMBL" id="ETZ17992.1"/>
    </source>
</evidence>
<feature type="compositionally biased region" description="Low complexity" evidence="1">
    <location>
        <begin position="223"/>
        <end position="233"/>
    </location>
</feature>
<feature type="compositionally biased region" description="Basic and acidic residues" evidence="1">
    <location>
        <begin position="203"/>
        <end position="218"/>
    </location>
</feature>
<feature type="compositionally biased region" description="Low complexity" evidence="1">
    <location>
        <begin position="478"/>
        <end position="487"/>
    </location>
</feature>
<feature type="region of interest" description="Disordered" evidence="1">
    <location>
        <begin position="100"/>
        <end position="250"/>
    </location>
</feature>
<feature type="compositionally biased region" description="Low complexity" evidence="1">
    <location>
        <begin position="442"/>
        <end position="457"/>
    </location>
</feature>
<dbReference type="Proteomes" id="UP000019148">
    <property type="component" value="Unassembled WGS sequence"/>
</dbReference>
<feature type="compositionally biased region" description="Basic and acidic residues" evidence="1">
    <location>
        <begin position="108"/>
        <end position="128"/>
    </location>
</feature>
<accession>W6TGE5</accession>
<evidence type="ECO:0000313" key="3">
    <source>
        <dbReference type="Proteomes" id="UP000019148"/>
    </source>
</evidence>
<comment type="caution">
    <text evidence="2">The sequence shown here is derived from an EMBL/GenBank/DDBJ whole genome shotgun (WGS) entry which is preliminary data.</text>
</comment>
<feature type="compositionally biased region" description="Basic and acidic residues" evidence="1">
    <location>
        <begin position="138"/>
        <end position="152"/>
    </location>
</feature>
<organism evidence="2 3">
    <name type="scientific">Borrelia duttonii CR2A</name>
    <dbReference type="NCBI Taxonomy" id="1432657"/>
    <lineage>
        <taxon>Bacteria</taxon>
        <taxon>Pseudomonadati</taxon>
        <taxon>Spirochaetota</taxon>
        <taxon>Spirochaetia</taxon>
        <taxon>Spirochaetales</taxon>
        <taxon>Borreliaceae</taxon>
        <taxon>Borrelia</taxon>
    </lineage>
</organism>
<evidence type="ECO:0000256" key="1">
    <source>
        <dbReference type="SAM" id="MobiDB-lite"/>
    </source>
</evidence>
<reference evidence="2 3" key="1">
    <citation type="submission" date="2013-12" db="EMBL/GenBank/DDBJ databases">
        <title>Comparative genomics of relapsing fever spirochetes.</title>
        <authorList>
            <person name="Schwan T.G."/>
            <person name="Raffel S.J."/>
            <person name="Porcella S.F."/>
        </authorList>
    </citation>
    <scope>NUCLEOTIDE SEQUENCE [LARGE SCALE GENOMIC DNA]</scope>
    <source>
        <strain evidence="2 3">CR2A</strain>
    </source>
</reference>
<protein>
    <recommendedName>
        <fullName evidence="4">Immunogenic protein A</fullName>
    </recommendedName>
</protein>
<feature type="compositionally biased region" description="Gly residues" evidence="1">
    <location>
        <begin position="234"/>
        <end position="244"/>
    </location>
</feature>
<feature type="region of interest" description="Disordered" evidence="1">
    <location>
        <begin position="400"/>
        <end position="487"/>
    </location>
</feature>
<name>W6TGE5_9SPIR</name>
<dbReference type="EMBL" id="AZIT01000002">
    <property type="protein sequence ID" value="ETZ17992.1"/>
    <property type="molecule type" value="Genomic_DNA"/>
</dbReference>
<dbReference type="AlphaFoldDB" id="W6TGE5"/>
<gene>
    <name evidence="2" type="ORF">BDCR2A_01187</name>
</gene>
<feature type="compositionally biased region" description="Polar residues" evidence="1">
    <location>
        <begin position="458"/>
        <end position="477"/>
    </location>
</feature>
<evidence type="ECO:0008006" key="4">
    <source>
        <dbReference type="Google" id="ProtNLM"/>
    </source>
</evidence>
<feature type="compositionally biased region" description="Polar residues" evidence="1">
    <location>
        <begin position="402"/>
        <end position="411"/>
    </location>
</feature>
<feature type="compositionally biased region" description="Polar residues" evidence="1">
    <location>
        <begin position="186"/>
        <end position="197"/>
    </location>
</feature>
<proteinExistence type="predicted"/>